<evidence type="ECO:0000256" key="1">
    <source>
        <dbReference type="SAM" id="Phobius"/>
    </source>
</evidence>
<keyword evidence="1" id="KW-0812">Transmembrane</keyword>
<sequence>MPPKGKLAKWITDNIVLLVGIPLIIGVHYGWSKLQDIPYLVEPSEKKEFPLIGAYHSYKNKFLGNESITASSSTSEPQEK</sequence>
<evidence type="ECO:0000313" key="3">
    <source>
        <dbReference type="Proteomes" id="UP001162162"/>
    </source>
</evidence>
<gene>
    <name evidence="2" type="ORF">NQ318_018949</name>
</gene>
<reference evidence="2" key="1">
    <citation type="journal article" date="2023" name="Insect Mol. Biol.">
        <title>Genome sequencing provides insights into the evolution of gene families encoding plant cell wall-degrading enzymes in longhorned beetles.</title>
        <authorList>
            <person name="Shin N.R."/>
            <person name="Okamura Y."/>
            <person name="Kirsch R."/>
            <person name="Pauchet Y."/>
        </authorList>
    </citation>
    <scope>NUCLEOTIDE SEQUENCE</scope>
    <source>
        <strain evidence="2">AMC_N1</strain>
    </source>
</reference>
<accession>A0AAV8ZGC9</accession>
<feature type="transmembrane region" description="Helical" evidence="1">
    <location>
        <begin position="12"/>
        <end position="31"/>
    </location>
</feature>
<evidence type="ECO:0000313" key="2">
    <source>
        <dbReference type="EMBL" id="KAJ8963466.1"/>
    </source>
</evidence>
<dbReference type="AlphaFoldDB" id="A0AAV8ZGC9"/>
<keyword evidence="1" id="KW-0472">Membrane</keyword>
<organism evidence="2 3">
    <name type="scientific">Aromia moschata</name>
    <dbReference type="NCBI Taxonomy" id="1265417"/>
    <lineage>
        <taxon>Eukaryota</taxon>
        <taxon>Metazoa</taxon>
        <taxon>Ecdysozoa</taxon>
        <taxon>Arthropoda</taxon>
        <taxon>Hexapoda</taxon>
        <taxon>Insecta</taxon>
        <taxon>Pterygota</taxon>
        <taxon>Neoptera</taxon>
        <taxon>Endopterygota</taxon>
        <taxon>Coleoptera</taxon>
        <taxon>Polyphaga</taxon>
        <taxon>Cucujiformia</taxon>
        <taxon>Chrysomeloidea</taxon>
        <taxon>Cerambycidae</taxon>
        <taxon>Cerambycinae</taxon>
        <taxon>Callichromatini</taxon>
        <taxon>Aromia</taxon>
    </lineage>
</organism>
<comment type="caution">
    <text evidence="2">The sequence shown here is derived from an EMBL/GenBank/DDBJ whole genome shotgun (WGS) entry which is preliminary data.</text>
</comment>
<keyword evidence="3" id="KW-1185">Reference proteome</keyword>
<dbReference type="Proteomes" id="UP001162162">
    <property type="component" value="Unassembled WGS sequence"/>
</dbReference>
<name>A0AAV8ZGC9_9CUCU</name>
<keyword evidence="1" id="KW-1133">Transmembrane helix</keyword>
<protein>
    <submittedName>
        <fullName evidence="2">Uncharacterized protein</fullName>
    </submittedName>
</protein>
<proteinExistence type="predicted"/>
<dbReference type="EMBL" id="JAPWTK010000001">
    <property type="protein sequence ID" value="KAJ8963466.1"/>
    <property type="molecule type" value="Genomic_DNA"/>
</dbReference>